<evidence type="ECO:0000313" key="3">
    <source>
        <dbReference type="EMBL" id="PWA60797.1"/>
    </source>
</evidence>
<dbReference type="AlphaFoldDB" id="A0A2U1MHR3"/>
<organism evidence="3 4">
    <name type="scientific">Artemisia annua</name>
    <name type="common">Sweet wormwood</name>
    <dbReference type="NCBI Taxonomy" id="35608"/>
    <lineage>
        <taxon>Eukaryota</taxon>
        <taxon>Viridiplantae</taxon>
        <taxon>Streptophyta</taxon>
        <taxon>Embryophyta</taxon>
        <taxon>Tracheophyta</taxon>
        <taxon>Spermatophyta</taxon>
        <taxon>Magnoliopsida</taxon>
        <taxon>eudicotyledons</taxon>
        <taxon>Gunneridae</taxon>
        <taxon>Pentapetalae</taxon>
        <taxon>asterids</taxon>
        <taxon>campanulids</taxon>
        <taxon>Asterales</taxon>
        <taxon>Asteraceae</taxon>
        <taxon>Asteroideae</taxon>
        <taxon>Anthemideae</taxon>
        <taxon>Artemisiinae</taxon>
        <taxon>Artemisia</taxon>
    </lineage>
</organism>
<name>A0A2U1MHR3_ARTAN</name>
<evidence type="ECO:0000259" key="2">
    <source>
        <dbReference type="Pfam" id="PF07059"/>
    </source>
</evidence>
<dbReference type="STRING" id="35608.A0A2U1MHR3"/>
<dbReference type="PANTHER" id="PTHR31558:SF19">
    <property type="entry name" value="PROTEIN ENHANCED DISEASE RESISTANCE 2 C-TERMINAL DOMAIN-CONTAINING PROTEIN"/>
    <property type="match status" value="1"/>
</dbReference>
<feature type="compositionally biased region" description="Basic residues" evidence="1">
    <location>
        <begin position="43"/>
        <end position="56"/>
    </location>
</feature>
<keyword evidence="4" id="KW-1185">Reference proteome</keyword>
<dbReference type="EMBL" id="PKPP01005258">
    <property type="protein sequence ID" value="PWA60797.1"/>
    <property type="molecule type" value="Genomic_DNA"/>
</dbReference>
<proteinExistence type="predicted"/>
<dbReference type="PANTHER" id="PTHR31558">
    <property type="entry name" value="CW14 PROTEIN"/>
    <property type="match status" value="1"/>
</dbReference>
<evidence type="ECO:0000256" key="1">
    <source>
        <dbReference type="SAM" id="MobiDB-lite"/>
    </source>
</evidence>
<reference evidence="3 4" key="1">
    <citation type="journal article" date="2018" name="Mol. Plant">
        <title>The genome of Artemisia annua provides insight into the evolution of Asteraceae family and artemisinin biosynthesis.</title>
        <authorList>
            <person name="Shen Q."/>
            <person name="Zhang L."/>
            <person name="Liao Z."/>
            <person name="Wang S."/>
            <person name="Yan T."/>
            <person name="Shi P."/>
            <person name="Liu M."/>
            <person name="Fu X."/>
            <person name="Pan Q."/>
            <person name="Wang Y."/>
            <person name="Lv Z."/>
            <person name="Lu X."/>
            <person name="Zhang F."/>
            <person name="Jiang W."/>
            <person name="Ma Y."/>
            <person name="Chen M."/>
            <person name="Hao X."/>
            <person name="Li L."/>
            <person name="Tang Y."/>
            <person name="Lv G."/>
            <person name="Zhou Y."/>
            <person name="Sun X."/>
            <person name="Brodelius P.E."/>
            <person name="Rose J.K.C."/>
            <person name="Tang K."/>
        </authorList>
    </citation>
    <scope>NUCLEOTIDE SEQUENCE [LARGE SCALE GENOMIC DNA]</scope>
    <source>
        <strain evidence="4">cv. Huhao1</strain>
        <tissue evidence="3">Leaf</tissue>
    </source>
</reference>
<protein>
    <recommendedName>
        <fullName evidence="2">Protein ENHANCED DISEASE RESISTANCE 2 C-terminal domain-containing protein</fullName>
    </recommendedName>
</protein>
<feature type="domain" description="Protein ENHANCED DISEASE RESISTANCE 2 C-terminal" evidence="2">
    <location>
        <begin position="503"/>
        <end position="629"/>
    </location>
</feature>
<dbReference type="OrthoDB" id="9970435at2759"/>
<feature type="domain" description="Protein ENHANCED DISEASE RESISTANCE 2 C-terminal" evidence="2">
    <location>
        <begin position="289"/>
        <end position="493"/>
    </location>
</feature>
<dbReference type="Proteomes" id="UP000245207">
    <property type="component" value="Unassembled WGS sequence"/>
</dbReference>
<comment type="caution">
    <text evidence="3">The sequence shown here is derived from an EMBL/GenBank/DDBJ whole genome shotgun (WGS) entry which is preliminary data.</text>
</comment>
<dbReference type="InterPro" id="IPR009769">
    <property type="entry name" value="EDR2_C"/>
</dbReference>
<evidence type="ECO:0000313" key="4">
    <source>
        <dbReference type="Proteomes" id="UP000245207"/>
    </source>
</evidence>
<dbReference type="Pfam" id="PF07059">
    <property type="entry name" value="EDR2_C"/>
    <property type="match status" value="2"/>
</dbReference>
<gene>
    <name evidence="3" type="ORF">CTI12_AA380080</name>
</gene>
<sequence>MGVCGSKEQGCVRVAHWKKHKNKNINGDRGGGGADGERIVQNGKRRRRRLGRRKKAINNGVPNKYASRSKVDPSVEACNSIDNPAFRENKEKELKLHLSVRVPGSTEWFDTTTGIDSDGDEDFYSTQDDIVSQSSSISASVTPRFSDHVNGSTFSTSDSLTKPSELPHVSTHVTSAGYDNGTQIFGMQNNCLPCLNCTTSTDVKSKSSCSSPQSAKKRVSSRLSFKWREGPSNLSILSPKATLQRPVAGSQVPYCPIDKKMSDCWSPLDPSTFKNMHWPYQTDTLFFLFPRDKKKEFASNQAAYYPIGMDVFLSPRKIDHIARLLELPKVESSGKVPSLLVVNLQIPLYAPALFQHDYDGEGMSFVFYFKLSENYEELPLHFQENIRPLMQHTYLFYIIYCKKLHTMKIIDDEVERVKGFPVDSIAPCRERLKILGRVTNLEDLQLSSAERKLMNAYNEKPVLSRPQHEFFLGENYFEIDLNMHRFSYISRKGSKWSDMQKQIPLYAPALFQHDYDGEGMSFVFYFKLSENYEELPLHFQENIRKIIDDEVERVKGFPVDSIAPCRERLKILGRVTNLEDLQLSSAERKLMNAYNEKPVLSRPQHEFFLGENYFEIDLNMHRFNLMDYVI</sequence>
<feature type="region of interest" description="Disordered" evidence="1">
    <location>
        <begin position="22"/>
        <end position="71"/>
    </location>
</feature>
<accession>A0A2U1MHR3</accession>